<dbReference type="Proteomes" id="UP000222310">
    <property type="component" value="Unassembled WGS sequence"/>
</dbReference>
<protein>
    <submittedName>
        <fullName evidence="1">Uncharacterized protein</fullName>
    </submittedName>
</protein>
<name>A0A9Q5ZGL0_NOSLI</name>
<gene>
    <name evidence="1" type="ORF">VF08_03335</name>
</gene>
<organism evidence="1 2">
    <name type="scientific">Nostoc linckia z8</name>
    <dbReference type="NCBI Taxonomy" id="1628746"/>
    <lineage>
        <taxon>Bacteria</taxon>
        <taxon>Bacillati</taxon>
        <taxon>Cyanobacteriota</taxon>
        <taxon>Cyanophyceae</taxon>
        <taxon>Nostocales</taxon>
        <taxon>Nostocaceae</taxon>
        <taxon>Nostoc</taxon>
    </lineage>
</organism>
<accession>A0A9Q5ZGL0</accession>
<dbReference type="EMBL" id="LAHD01000005">
    <property type="protein sequence ID" value="PHK06779.1"/>
    <property type="molecule type" value="Genomic_DNA"/>
</dbReference>
<dbReference type="GeneID" id="57094339"/>
<dbReference type="AlphaFoldDB" id="A0A9Q5ZGL0"/>
<evidence type="ECO:0000313" key="2">
    <source>
        <dbReference type="Proteomes" id="UP000222310"/>
    </source>
</evidence>
<proteinExistence type="predicted"/>
<sequence length="170" mass="20080">MAYQFSLTYYYITQEHDDYLTSFSEASGDSRQTLVMQYVRGWLGRNRKYYEQLAKIDVAKREMDIDEWVNVVINDGFAGMPDYRYPIADGDIPPNPLGHIVLPGNMERRDINYIHLTKQNYILLRTGIHFDGGRIAHFMSKVVHEHLFRNWQVLYLPQIQAETSNDWLKE</sequence>
<dbReference type="RefSeq" id="WP_099066565.1">
    <property type="nucleotide sequence ID" value="NZ_LAHD01000005.1"/>
</dbReference>
<evidence type="ECO:0000313" key="1">
    <source>
        <dbReference type="EMBL" id="PHK06779.1"/>
    </source>
</evidence>
<comment type="caution">
    <text evidence="1">The sequence shown here is derived from an EMBL/GenBank/DDBJ whole genome shotgun (WGS) entry which is preliminary data.</text>
</comment>
<reference evidence="1 2" key="1">
    <citation type="submission" date="2015-02" db="EMBL/GenBank/DDBJ databases">
        <title>Nostoc linckia genome annotation.</title>
        <authorList>
            <person name="Zhou Z."/>
        </authorList>
    </citation>
    <scope>NUCLEOTIDE SEQUENCE [LARGE SCALE GENOMIC DNA]</scope>
    <source>
        <strain evidence="2">z8</strain>
    </source>
</reference>